<evidence type="ECO:0000313" key="3">
    <source>
        <dbReference type="EMBL" id="KAA8490676.1"/>
    </source>
</evidence>
<dbReference type="PANTHER" id="PTHR46128:SF329">
    <property type="entry name" value="MITOCHONDRIAL GROUP I INTRON SPLICING FACTOR DMR1"/>
    <property type="match status" value="1"/>
</dbReference>
<reference evidence="4" key="1">
    <citation type="journal article" date="2019" name="Nat. Commun.">
        <title>Expansion of phycobilisome linker gene families in mesophilic red algae.</title>
        <authorList>
            <person name="Lee J."/>
            <person name="Kim D."/>
            <person name="Bhattacharya D."/>
            <person name="Yoon H.S."/>
        </authorList>
    </citation>
    <scope>NUCLEOTIDE SEQUENCE [LARGE SCALE GENOMIC DNA]</scope>
    <source>
        <strain evidence="4">CCMP 1328</strain>
    </source>
</reference>
<dbReference type="OrthoDB" id="185373at2759"/>
<proteinExistence type="inferred from homology"/>
<organism evidence="3 4">
    <name type="scientific">Porphyridium purpureum</name>
    <name type="common">Red alga</name>
    <name type="synonym">Porphyridium cruentum</name>
    <dbReference type="NCBI Taxonomy" id="35688"/>
    <lineage>
        <taxon>Eukaryota</taxon>
        <taxon>Rhodophyta</taxon>
        <taxon>Bangiophyceae</taxon>
        <taxon>Porphyridiales</taxon>
        <taxon>Porphyridiaceae</taxon>
        <taxon>Porphyridium</taxon>
    </lineage>
</organism>
<gene>
    <name evidence="3" type="ORF">FVE85_3825</name>
</gene>
<dbReference type="Gene3D" id="1.25.40.10">
    <property type="entry name" value="Tetratricopeptide repeat domain"/>
    <property type="match status" value="1"/>
</dbReference>
<evidence type="ECO:0008006" key="5">
    <source>
        <dbReference type="Google" id="ProtNLM"/>
    </source>
</evidence>
<evidence type="ECO:0000313" key="4">
    <source>
        <dbReference type="Proteomes" id="UP000324585"/>
    </source>
</evidence>
<dbReference type="InterPro" id="IPR050872">
    <property type="entry name" value="PPR_P_subfamily"/>
</dbReference>
<comment type="caution">
    <text evidence="3">The sequence shown here is derived from an EMBL/GenBank/DDBJ whole genome shotgun (WGS) entry which is preliminary data.</text>
</comment>
<name>A0A5J4YGP2_PORPP</name>
<evidence type="ECO:0000256" key="2">
    <source>
        <dbReference type="SAM" id="MobiDB-lite"/>
    </source>
</evidence>
<dbReference type="AlphaFoldDB" id="A0A5J4YGP2"/>
<dbReference type="InterPro" id="IPR011990">
    <property type="entry name" value="TPR-like_helical_dom_sf"/>
</dbReference>
<protein>
    <recommendedName>
        <fullName evidence="5">Pentatricopeptide repeat-containing protein</fullName>
    </recommendedName>
</protein>
<accession>A0A5J4YGP2</accession>
<dbReference type="PANTHER" id="PTHR46128">
    <property type="entry name" value="MITOCHONDRIAL GROUP I INTRON SPLICING FACTOR CCM1"/>
    <property type="match status" value="1"/>
</dbReference>
<evidence type="ECO:0000256" key="1">
    <source>
        <dbReference type="ARBA" id="ARBA00007626"/>
    </source>
</evidence>
<dbReference type="EMBL" id="VRMN01000020">
    <property type="protein sequence ID" value="KAA8490676.1"/>
    <property type="molecule type" value="Genomic_DNA"/>
</dbReference>
<keyword evidence="4" id="KW-1185">Reference proteome</keyword>
<dbReference type="Proteomes" id="UP000324585">
    <property type="component" value="Unassembled WGS sequence"/>
</dbReference>
<comment type="similarity">
    <text evidence="1">Belongs to the PPR family. P subfamily.</text>
</comment>
<feature type="region of interest" description="Disordered" evidence="2">
    <location>
        <begin position="80"/>
        <end position="116"/>
    </location>
</feature>
<sequence>MSFQAIGRMRGVRALSNSAKRSPAAVTLLVRLERCIATGAGSHVTSRTGPQLAARDMAARASYAHPHAMERARETRARFKPMKTTSHEDPAWLDVGGAPDASSGQDTDDEWEMPSRKDPRTEVLNRMLRVALHDADAKAGLAHVVNMLNVTQAPFNGITVVLALKLAARMAHLDAHARLFLAVRVIRRSRKHKAWLSSLVTQLMLDLAKPLRKVNVIMAVHRMVQKQHVPPLQVWMRRVDVHTYCVLVSYLVRCNRQDLKDKTIVEMIKVHDAKAEQVFERLVRHLISQSQNHVAVDVWENISSSALAEDTLVTANILRSGAMVCSITKNATEARSILRKYRQLKMTPDARTLHFILATFINAECFDRARKVMRGISRLCFVLRADALRQYIRNSFLASTKGESLHQLLLPLAEILVDAPYLCASEGQRLSVLRTYFGALQTAVADSRLSAHARATAESADRVFQRWQIPDATVSSHMVFLASRGGLLNLALKAARAHHDSPGENIDEDASGPLLASAYEALAEQSVAENRLRDALQLVFKTDSSEPLTLRRRSNVPGNDAAHIIQCYVRAFGRLGRLDLCREVFESFLCAYDPSVVVSNAYMMVLSESASAEETVALFRRLQEIHSGSSSSMLNAFTYSLLGTTVLKSLSSGRQDQEYGTALSTDAVFQLVDCIESFLAHEDVNQSEVLAEKELAVQQAEAELCALSTGKDSSIAISAAAQSLKESRSAYRQSKDAVRVLQQLEGKVAEMKEHLASIR</sequence>